<feature type="transmembrane region" description="Helical" evidence="6">
    <location>
        <begin position="470"/>
        <end position="491"/>
    </location>
</feature>
<dbReference type="PANTHER" id="PTHR11040">
    <property type="entry name" value="ZINC/IRON TRANSPORTER"/>
    <property type="match status" value="1"/>
</dbReference>
<feature type="compositionally biased region" description="Polar residues" evidence="5">
    <location>
        <begin position="312"/>
        <end position="343"/>
    </location>
</feature>
<evidence type="ECO:0000256" key="4">
    <source>
        <dbReference type="ARBA" id="ARBA00023136"/>
    </source>
</evidence>
<proteinExistence type="predicted"/>
<evidence type="ECO:0000256" key="5">
    <source>
        <dbReference type="SAM" id="MobiDB-lite"/>
    </source>
</evidence>
<comment type="caution">
    <text evidence="7">The sequence shown here is derived from an EMBL/GenBank/DDBJ whole genome shotgun (WGS) entry which is preliminary data.</text>
</comment>
<comment type="subcellular location">
    <subcellularLocation>
        <location evidence="1">Membrane</location>
        <topology evidence="1">Multi-pass membrane protein</topology>
    </subcellularLocation>
</comment>
<feature type="compositionally biased region" description="Basic and acidic residues" evidence="5">
    <location>
        <begin position="354"/>
        <end position="367"/>
    </location>
</feature>
<evidence type="ECO:0000313" key="7">
    <source>
        <dbReference type="EMBL" id="KAK7089440.1"/>
    </source>
</evidence>
<feature type="transmembrane region" description="Helical" evidence="6">
    <location>
        <begin position="403"/>
        <end position="426"/>
    </location>
</feature>
<dbReference type="GO" id="GO:0005886">
    <property type="term" value="C:plasma membrane"/>
    <property type="evidence" value="ECO:0007669"/>
    <property type="project" value="TreeGrafter"/>
</dbReference>
<keyword evidence="8" id="KW-1185">Reference proteome</keyword>
<keyword evidence="4 6" id="KW-0472">Membrane</keyword>
<feature type="transmembrane region" description="Helical" evidence="6">
    <location>
        <begin position="22"/>
        <end position="40"/>
    </location>
</feature>
<feature type="compositionally biased region" description="Polar residues" evidence="5">
    <location>
        <begin position="236"/>
        <end position="250"/>
    </location>
</feature>
<dbReference type="PANTHER" id="PTHR11040:SF140">
    <property type="entry name" value="ZRT (ZRT), IRT- (IRT-) LIKE PROTEIN TRANSPORTER"/>
    <property type="match status" value="1"/>
</dbReference>
<dbReference type="Proteomes" id="UP001374579">
    <property type="component" value="Unassembled WGS sequence"/>
</dbReference>
<evidence type="ECO:0000256" key="1">
    <source>
        <dbReference type="ARBA" id="ARBA00004141"/>
    </source>
</evidence>
<keyword evidence="3 6" id="KW-1133">Transmembrane helix</keyword>
<accession>A0AAN9AMA0</accession>
<keyword evidence="2 6" id="KW-0812">Transmembrane</keyword>
<sequence>MEEGVSLAPHTMDLNIAKGECLVIFFLVSIICGTVPLYLVKKCNLKLHDSKRGKTILCYLNCFAGGVFLGTCLLNLLVKGKQEFAEYREAVDFHYPFPFFEVGIGVGFFLVAMIEKLAYRLHGGEGGEGGGGRGGETVFEVEVKFPGSGPCRQDSKDVGSREAAFCSLDAEKVEGREIILGASIGDGDGDGVRSSNKLEKSPGKCTHVEKDHDRSEMKVEIHSTEEPGQRAAATVKSDSSVSKLITQPSGNGNGIDSHVNVLEDEEHPQPADERKNKENKDRQCSTTEPLRPNEILNDMNKPKETEADNGDTLRSSTIKQPANNMICSESTQSVNGKSPTSDHGLSGPNPDSDATMHVHHDGEEEHGTLPNMSTVRVTLLLLAMSFHTIFDGLAVGLQKHTHALWSVLTAIVIHKAIVSTCLGIELASVMQHRPLRAVVSMLLFAIMAPIGVGIGMGVTSGGVDVRAQLLAGSVLQAIATGAFLYVTNMEILGQSMASHDGSVLKVLTAVAGFCAMSGLKVWEDD</sequence>
<feature type="transmembrane region" description="Helical" evidence="6">
    <location>
        <begin position="377"/>
        <end position="397"/>
    </location>
</feature>
<gene>
    <name evidence="7" type="ORF">V1264_024351</name>
</gene>
<reference evidence="7 8" key="1">
    <citation type="submission" date="2024-02" db="EMBL/GenBank/DDBJ databases">
        <title>Chromosome-scale genome assembly of the rough periwinkle Littorina saxatilis.</title>
        <authorList>
            <person name="De Jode A."/>
            <person name="Faria R."/>
            <person name="Formenti G."/>
            <person name="Sims Y."/>
            <person name="Smith T.P."/>
            <person name="Tracey A."/>
            <person name="Wood J.M.D."/>
            <person name="Zagrodzka Z.B."/>
            <person name="Johannesson K."/>
            <person name="Butlin R.K."/>
            <person name="Leder E.H."/>
        </authorList>
    </citation>
    <scope>NUCLEOTIDE SEQUENCE [LARGE SCALE GENOMIC DNA]</scope>
    <source>
        <strain evidence="7">Snail1</strain>
        <tissue evidence="7">Muscle</tissue>
    </source>
</reference>
<evidence type="ECO:0000313" key="8">
    <source>
        <dbReference type="Proteomes" id="UP001374579"/>
    </source>
</evidence>
<feature type="transmembrane region" description="Helical" evidence="6">
    <location>
        <begin position="56"/>
        <end position="77"/>
    </location>
</feature>
<feature type="compositionally biased region" description="Basic and acidic residues" evidence="5">
    <location>
        <begin position="267"/>
        <end position="283"/>
    </location>
</feature>
<organism evidence="7 8">
    <name type="scientific">Littorina saxatilis</name>
    <dbReference type="NCBI Taxonomy" id="31220"/>
    <lineage>
        <taxon>Eukaryota</taxon>
        <taxon>Metazoa</taxon>
        <taxon>Spiralia</taxon>
        <taxon>Lophotrochozoa</taxon>
        <taxon>Mollusca</taxon>
        <taxon>Gastropoda</taxon>
        <taxon>Caenogastropoda</taxon>
        <taxon>Littorinimorpha</taxon>
        <taxon>Littorinoidea</taxon>
        <taxon>Littorinidae</taxon>
        <taxon>Littorina</taxon>
    </lineage>
</organism>
<dbReference type="AlphaFoldDB" id="A0AAN9AMA0"/>
<dbReference type="Pfam" id="PF02535">
    <property type="entry name" value="Zip"/>
    <property type="match status" value="1"/>
</dbReference>
<dbReference type="EMBL" id="JBAMIC010001673">
    <property type="protein sequence ID" value="KAK7089440.1"/>
    <property type="molecule type" value="Genomic_DNA"/>
</dbReference>
<evidence type="ECO:0000256" key="2">
    <source>
        <dbReference type="ARBA" id="ARBA00022692"/>
    </source>
</evidence>
<evidence type="ECO:0000256" key="6">
    <source>
        <dbReference type="SAM" id="Phobius"/>
    </source>
</evidence>
<protein>
    <submittedName>
        <fullName evidence="7">Uncharacterized protein</fullName>
    </submittedName>
</protein>
<dbReference type="GO" id="GO:0005385">
    <property type="term" value="F:zinc ion transmembrane transporter activity"/>
    <property type="evidence" value="ECO:0007669"/>
    <property type="project" value="TreeGrafter"/>
</dbReference>
<feature type="transmembrane region" description="Helical" evidence="6">
    <location>
        <begin position="438"/>
        <end position="458"/>
    </location>
</feature>
<evidence type="ECO:0000256" key="3">
    <source>
        <dbReference type="ARBA" id="ARBA00022989"/>
    </source>
</evidence>
<name>A0AAN9AMA0_9CAEN</name>
<feature type="compositionally biased region" description="Basic and acidic residues" evidence="5">
    <location>
        <begin position="196"/>
        <end position="228"/>
    </location>
</feature>
<dbReference type="InterPro" id="IPR003689">
    <property type="entry name" value="ZIP"/>
</dbReference>
<feature type="region of interest" description="Disordered" evidence="5">
    <location>
        <begin position="182"/>
        <end position="370"/>
    </location>
</feature>
<feature type="transmembrane region" description="Helical" evidence="6">
    <location>
        <begin position="97"/>
        <end position="114"/>
    </location>
</feature>